<dbReference type="InterPro" id="IPR050583">
    <property type="entry name" value="Mycobacterial_A85_antigen"/>
</dbReference>
<dbReference type="InterPro" id="IPR000801">
    <property type="entry name" value="Esterase-like"/>
</dbReference>
<proteinExistence type="predicted"/>
<dbReference type="STRING" id="1120990.SAMN03080614_100381"/>
<evidence type="ECO:0000313" key="1">
    <source>
        <dbReference type="EMBL" id="SES69331.1"/>
    </source>
</evidence>
<dbReference type="RefSeq" id="WP_091348540.1">
    <property type="nucleotide sequence ID" value="NZ_FOIF01000003.1"/>
</dbReference>
<dbReference type="SUPFAM" id="SSF53474">
    <property type="entry name" value="alpha/beta-Hydrolases"/>
    <property type="match status" value="1"/>
</dbReference>
<dbReference type="Proteomes" id="UP000243819">
    <property type="component" value="Unassembled WGS sequence"/>
</dbReference>
<dbReference type="AlphaFoldDB" id="A0A1H9YJV6"/>
<gene>
    <name evidence="1" type="ORF">SAMN03080614_100381</name>
</gene>
<dbReference type="EMBL" id="FOIF01000003">
    <property type="protein sequence ID" value="SES69331.1"/>
    <property type="molecule type" value="Genomic_DNA"/>
</dbReference>
<dbReference type="Gene3D" id="3.40.50.1820">
    <property type="entry name" value="alpha/beta hydrolase"/>
    <property type="match status" value="1"/>
</dbReference>
<keyword evidence="1" id="KW-0378">Hydrolase</keyword>
<sequence length="240" mass="27825">MGVKISYPVLYMHDGQNLFFPEESSFNMAWEVGKTLDELYSKGDNRGIIVVAIDNNQEGFKRFDEYSPWEVTCLKEFKNWTTKDKIGGEGVGYGAFIAETLKPMIDKKYRTLSERKYTAISGSSMGAIISLYIGIKYNSVFSRIGAFSPAIWAVKKELYSFLEGENLEDTLIYLDIGKNERSNKDKKDFEEIYVKDAIELHEYLQKRIGNNKLKFVLDENGYHNELSWGIRFPEFIKWIF</sequence>
<dbReference type="PANTHER" id="PTHR48098">
    <property type="entry name" value="ENTEROCHELIN ESTERASE-RELATED"/>
    <property type="match status" value="1"/>
</dbReference>
<keyword evidence="2" id="KW-1185">Reference proteome</keyword>
<reference evidence="2" key="1">
    <citation type="submission" date="2016-10" db="EMBL/GenBank/DDBJ databases">
        <authorList>
            <person name="Varghese N."/>
            <person name="Submissions S."/>
        </authorList>
    </citation>
    <scope>NUCLEOTIDE SEQUENCE [LARGE SCALE GENOMIC DNA]</scope>
    <source>
        <strain evidence="2">DSM 13577</strain>
    </source>
</reference>
<dbReference type="GO" id="GO:0016787">
    <property type="term" value="F:hydrolase activity"/>
    <property type="evidence" value="ECO:0007669"/>
    <property type="project" value="UniProtKB-KW"/>
</dbReference>
<organism evidence="1 2">
    <name type="scientific">Anaerobranca gottschalkii DSM 13577</name>
    <dbReference type="NCBI Taxonomy" id="1120990"/>
    <lineage>
        <taxon>Bacteria</taxon>
        <taxon>Bacillati</taxon>
        <taxon>Bacillota</taxon>
        <taxon>Clostridia</taxon>
        <taxon>Eubacteriales</taxon>
        <taxon>Proteinivoracaceae</taxon>
        <taxon>Anaerobranca</taxon>
    </lineage>
</organism>
<name>A0A1H9YJV6_9FIRM</name>
<dbReference type="PANTHER" id="PTHR48098:SF6">
    <property type="entry name" value="FERRI-BACILLIBACTIN ESTERASE BESA"/>
    <property type="match status" value="1"/>
</dbReference>
<protein>
    <submittedName>
        <fullName evidence="1">Predicted hydrolase of the alpha/beta superfamily</fullName>
    </submittedName>
</protein>
<dbReference type="InterPro" id="IPR029058">
    <property type="entry name" value="AB_hydrolase_fold"/>
</dbReference>
<dbReference type="OrthoDB" id="9794761at2"/>
<dbReference type="Pfam" id="PF00756">
    <property type="entry name" value="Esterase"/>
    <property type="match status" value="1"/>
</dbReference>
<accession>A0A1H9YJV6</accession>
<evidence type="ECO:0000313" key="2">
    <source>
        <dbReference type="Proteomes" id="UP000243819"/>
    </source>
</evidence>